<feature type="region of interest" description="Disordered" evidence="7">
    <location>
        <begin position="32"/>
        <end position="54"/>
    </location>
</feature>
<dbReference type="EMBL" id="MDYP01000001">
    <property type="protein sequence ID" value="OQE12559.1"/>
    <property type="molecule type" value="Genomic_DNA"/>
</dbReference>
<dbReference type="InterPro" id="IPR001138">
    <property type="entry name" value="Zn2Cys6_DnaBD"/>
</dbReference>
<keyword evidence="4" id="KW-0238">DNA-binding</keyword>
<dbReference type="CDD" id="cd12148">
    <property type="entry name" value="fungal_TF_MHR"/>
    <property type="match status" value="1"/>
</dbReference>
<dbReference type="Proteomes" id="UP000191518">
    <property type="component" value="Unassembled WGS sequence"/>
</dbReference>
<feature type="domain" description="Zn(2)-C6 fungal-type" evidence="8">
    <location>
        <begin position="67"/>
        <end position="97"/>
    </location>
</feature>
<dbReference type="Gene3D" id="4.10.240.10">
    <property type="entry name" value="Zn(2)-C6 fungal-type DNA-binding domain"/>
    <property type="match status" value="1"/>
</dbReference>
<sequence length="719" mass="80861">MCTNVHIVSGCQDNTINTHEVLRHQSFGPNVRFTKNNSLPRFAPSYGRRSQGTKDSMIPATKRTVNSCLRCRARKIRCGRERPECQNCARHGHSCRYTPTTPSERNSTRPEGQDGSYKELSQRLSHLEAVVARLAGTAPEDSLPEGSAVSNAGDVHIVDSEPRLLSGSYWKQLAAQHPDFNALLDANQDGDLPPKRIQPNRPLNLFVAPDPQFHPHDYIPPLADAERLYTIFVDRVDPVVRIIHKPTFLEEMQEYYIQVGQDNGAEKRSTAAFEALLFSVLFAALTSLSEQEHWDPSPPSQDTAPGQIKQGCLQALRLAIEQSLVRSELLERPRLHSISACCLFLFVTCEETDVPYHYCLTGLLLRVARSFSLHVDPEALADRKRIQKPTEAPFSAIVTEVRRRLWHVIVHLDFMSSEARGVDPEPITIQTWPTTLATALPTNMNDEDIVQNSLGDNNNARFTDMTMSLVRYHLSLGVRQLVTTPAPPSGSDTIQKCLDETVEIVERHYLQFCHASDPIQTVTLELGRLGEYKLRLILYHRFLKERDGTANNAYWSPARKKAMENAKDLISSYQTLLADPYIRRFHWHIRRHSQLHGMLHIINELSTIETFKLPGDIHVLCKQAWETIADVEMESGGSGSSGESSKEERLWTFLHNLREQVRLRLYTQGFISGNTSINSLGEVDSNFAMSGIDGTNLLESLFGGQLSSFGFSGNSGMDL</sequence>
<organism evidence="9 10">
    <name type="scientific">Penicillium vulpinum</name>
    <dbReference type="NCBI Taxonomy" id="29845"/>
    <lineage>
        <taxon>Eukaryota</taxon>
        <taxon>Fungi</taxon>
        <taxon>Dikarya</taxon>
        <taxon>Ascomycota</taxon>
        <taxon>Pezizomycotina</taxon>
        <taxon>Eurotiomycetes</taxon>
        <taxon>Eurotiomycetidae</taxon>
        <taxon>Eurotiales</taxon>
        <taxon>Aspergillaceae</taxon>
        <taxon>Penicillium</taxon>
    </lineage>
</organism>
<evidence type="ECO:0000259" key="8">
    <source>
        <dbReference type="PROSITE" id="PS50048"/>
    </source>
</evidence>
<protein>
    <recommendedName>
        <fullName evidence="8">Zn(2)-C6 fungal-type domain-containing protein</fullName>
    </recommendedName>
</protein>
<evidence type="ECO:0000256" key="5">
    <source>
        <dbReference type="ARBA" id="ARBA00023163"/>
    </source>
</evidence>
<evidence type="ECO:0000256" key="6">
    <source>
        <dbReference type="ARBA" id="ARBA00023242"/>
    </source>
</evidence>
<keyword evidence="5" id="KW-0804">Transcription</keyword>
<dbReference type="InterPro" id="IPR050613">
    <property type="entry name" value="Sec_Metabolite_Reg"/>
</dbReference>
<dbReference type="InterPro" id="IPR007219">
    <property type="entry name" value="XnlR_reg_dom"/>
</dbReference>
<dbReference type="SMART" id="SM00066">
    <property type="entry name" value="GAL4"/>
    <property type="match status" value="1"/>
</dbReference>
<dbReference type="GO" id="GO:0005634">
    <property type="term" value="C:nucleus"/>
    <property type="evidence" value="ECO:0007669"/>
    <property type="project" value="UniProtKB-SubCell"/>
</dbReference>
<keyword evidence="2" id="KW-0479">Metal-binding</keyword>
<comment type="subcellular location">
    <subcellularLocation>
        <location evidence="1">Nucleus</location>
    </subcellularLocation>
</comment>
<dbReference type="Pfam" id="PF04082">
    <property type="entry name" value="Fungal_trans"/>
    <property type="match status" value="1"/>
</dbReference>
<reference evidence="10" key="1">
    <citation type="journal article" date="2017" name="Nat. Microbiol.">
        <title>Global analysis of biosynthetic gene clusters reveals vast potential of secondary metabolite production in Penicillium species.</title>
        <authorList>
            <person name="Nielsen J.C."/>
            <person name="Grijseels S."/>
            <person name="Prigent S."/>
            <person name="Ji B."/>
            <person name="Dainat J."/>
            <person name="Nielsen K.F."/>
            <person name="Frisvad J.C."/>
            <person name="Workman M."/>
            <person name="Nielsen J."/>
        </authorList>
    </citation>
    <scope>NUCLEOTIDE SEQUENCE [LARGE SCALE GENOMIC DNA]</scope>
    <source>
        <strain evidence="10">IBT 29486</strain>
    </source>
</reference>
<keyword evidence="6" id="KW-0539">Nucleus</keyword>
<dbReference type="PANTHER" id="PTHR31001">
    <property type="entry name" value="UNCHARACTERIZED TRANSCRIPTIONAL REGULATORY PROTEIN"/>
    <property type="match status" value="1"/>
</dbReference>
<keyword evidence="3" id="KW-0805">Transcription regulation</keyword>
<dbReference type="STRING" id="29845.A0A1V6SFM0"/>
<dbReference type="GO" id="GO:0000981">
    <property type="term" value="F:DNA-binding transcription factor activity, RNA polymerase II-specific"/>
    <property type="evidence" value="ECO:0007669"/>
    <property type="project" value="InterPro"/>
</dbReference>
<evidence type="ECO:0000313" key="9">
    <source>
        <dbReference type="EMBL" id="OQE12559.1"/>
    </source>
</evidence>
<dbReference type="CDD" id="cd00067">
    <property type="entry name" value="GAL4"/>
    <property type="match status" value="1"/>
</dbReference>
<dbReference type="SUPFAM" id="SSF57701">
    <property type="entry name" value="Zn2/Cys6 DNA-binding domain"/>
    <property type="match status" value="1"/>
</dbReference>
<feature type="compositionally biased region" description="Basic and acidic residues" evidence="7">
    <location>
        <begin position="106"/>
        <end position="121"/>
    </location>
</feature>
<evidence type="ECO:0000256" key="3">
    <source>
        <dbReference type="ARBA" id="ARBA00023015"/>
    </source>
</evidence>
<accession>A0A1V6SFM0</accession>
<comment type="caution">
    <text evidence="9">The sequence shown here is derived from an EMBL/GenBank/DDBJ whole genome shotgun (WGS) entry which is preliminary data.</text>
</comment>
<proteinExistence type="predicted"/>
<dbReference type="InterPro" id="IPR036864">
    <property type="entry name" value="Zn2-C6_fun-type_DNA-bd_sf"/>
</dbReference>
<evidence type="ECO:0000313" key="10">
    <source>
        <dbReference type="Proteomes" id="UP000191518"/>
    </source>
</evidence>
<name>A0A1V6SFM0_9EURO</name>
<evidence type="ECO:0000256" key="4">
    <source>
        <dbReference type="ARBA" id="ARBA00023125"/>
    </source>
</evidence>
<keyword evidence="10" id="KW-1185">Reference proteome</keyword>
<evidence type="ECO:0000256" key="2">
    <source>
        <dbReference type="ARBA" id="ARBA00022723"/>
    </source>
</evidence>
<dbReference type="Pfam" id="PF00172">
    <property type="entry name" value="Zn_clus"/>
    <property type="match status" value="1"/>
</dbReference>
<dbReference type="GO" id="GO:0006351">
    <property type="term" value="P:DNA-templated transcription"/>
    <property type="evidence" value="ECO:0007669"/>
    <property type="project" value="InterPro"/>
</dbReference>
<dbReference type="GO" id="GO:0003677">
    <property type="term" value="F:DNA binding"/>
    <property type="evidence" value="ECO:0007669"/>
    <property type="project" value="UniProtKB-KW"/>
</dbReference>
<dbReference type="PROSITE" id="PS50048">
    <property type="entry name" value="ZN2_CY6_FUNGAL_2"/>
    <property type="match status" value="1"/>
</dbReference>
<dbReference type="AlphaFoldDB" id="A0A1V6SFM0"/>
<dbReference type="GO" id="GO:0008270">
    <property type="term" value="F:zinc ion binding"/>
    <property type="evidence" value="ECO:0007669"/>
    <property type="project" value="InterPro"/>
</dbReference>
<evidence type="ECO:0000256" key="7">
    <source>
        <dbReference type="SAM" id="MobiDB-lite"/>
    </source>
</evidence>
<gene>
    <name evidence="9" type="ORF">PENVUL_c001G07098</name>
</gene>
<evidence type="ECO:0000256" key="1">
    <source>
        <dbReference type="ARBA" id="ARBA00004123"/>
    </source>
</evidence>
<dbReference type="PROSITE" id="PS00463">
    <property type="entry name" value="ZN2_CY6_FUNGAL_1"/>
    <property type="match status" value="1"/>
</dbReference>
<feature type="region of interest" description="Disordered" evidence="7">
    <location>
        <begin position="91"/>
        <end position="121"/>
    </location>
</feature>